<organism evidence="1 2">
    <name type="scientific">Cohnella fermenti</name>
    <dbReference type="NCBI Taxonomy" id="2565925"/>
    <lineage>
        <taxon>Bacteria</taxon>
        <taxon>Bacillati</taxon>
        <taxon>Bacillota</taxon>
        <taxon>Bacilli</taxon>
        <taxon>Bacillales</taxon>
        <taxon>Paenibacillaceae</taxon>
        <taxon>Cohnella</taxon>
    </lineage>
</organism>
<dbReference type="AlphaFoldDB" id="A0A4S4BN78"/>
<sequence length="397" mass="47605">MEELKKMLNHMDKQNIRYEFLSERVRQIVFPTERRNEFNLNKEQFVLEFLKQIEDIYKRVTLEKQGVERERQKFERFVEFKIKNEKLRQAALNGIRQRSTYQELREWERGMKERVARATLIAEQGMQEFNQDLKHFIQQLHTYMTTVRDELGNIEKMTRVKVEDAYKSIIVITTPTWEEDFARERLFRHVEWISERLTGDEYKTDEGIEDTTKVRRDIEKWLHPRHLLMKISEHPIKVQVRKVSNDNRVSHALEEWTTSNLWSGGEKWSKNMALFLGIQSYLSEKRQYVTKTKMNNRSAILDNPFGKASSDHVLEPVFFIANQLGYQIIALTAHTEGKFLRDYFPIIYSCRLRNAKDGGTSIIKYDQEIRHAYFEDKEPIVLERLGKVEKIQQLQMF</sequence>
<dbReference type="OrthoDB" id="9815057at2"/>
<keyword evidence="2" id="KW-1185">Reference proteome</keyword>
<dbReference type="Proteomes" id="UP000310636">
    <property type="component" value="Unassembled WGS sequence"/>
</dbReference>
<gene>
    <name evidence="1" type="ORF">E6C55_22270</name>
</gene>
<proteinExistence type="predicted"/>
<comment type="caution">
    <text evidence="1">The sequence shown here is derived from an EMBL/GenBank/DDBJ whole genome shotgun (WGS) entry which is preliminary data.</text>
</comment>
<protein>
    <submittedName>
        <fullName evidence="1">Uncharacterized protein</fullName>
    </submittedName>
</protein>
<reference evidence="1 2" key="1">
    <citation type="submission" date="2019-04" db="EMBL/GenBank/DDBJ databases">
        <title>Cohnella sp. nov. isolated from preserved vegetables.</title>
        <authorList>
            <person name="Lin S.-Y."/>
            <person name="Hung M.-H."/>
            <person name="Young C.-C."/>
        </authorList>
    </citation>
    <scope>NUCLEOTIDE SEQUENCE [LARGE SCALE GENOMIC DNA]</scope>
    <source>
        <strain evidence="1 2">CC-MHH1044</strain>
    </source>
</reference>
<evidence type="ECO:0000313" key="1">
    <source>
        <dbReference type="EMBL" id="THF75392.1"/>
    </source>
</evidence>
<name>A0A4S4BN78_9BACL</name>
<accession>A0A4S4BN78</accession>
<dbReference type="EMBL" id="SSOB01000032">
    <property type="protein sequence ID" value="THF75392.1"/>
    <property type="molecule type" value="Genomic_DNA"/>
</dbReference>
<evidence type="ECO:0000313" key="2">
    <source>
        <dbReference type="Proteomes" id="UP000310636"/>
    </source>
</evidence>